<feature type="domain" description="C2H2-type" evidence="2">
    <location>
        <begin position="9"/>
        <end position="31"/>
    </location>
</feature>
<sequence length="341" mass="37193">MEGGRPPAHLCKVCEKSFPSGQSLGGHMRSHHIAVAGGGEEPRAPPGSYRLRVNPKKTWRMSGPGNGDDGEKRCGECGKEFLTWRALFGHSECHFPKPKPVKQFDAGITSAAISQRRRMQAMASCSFSSSEHEREDADGAIGLMMLSRDCGCWAGDRDGSSESSDKGSEFDLPRKGIKKMEYSDDQLVGDLDSLKNQTIYPFPAEIKCSSCEESGKGFPNKKDRRSISDSISLGAAFQLDDQRSRFQCADCKNSFQALGGHRASHKKTNCCPRSKMDSARGIANEETVDGDEVSEASFGSTKKRCHPMIQLPPLEMANSLDLNLPAGVDGDAEFDSSSWIR</sequence>
<dbReference type="Pfam" id="PF13912">
    <property type="entry name" value="zf-C2H2_6"/>
    <property type="match status" value="3"/>
</dbReference>
<dbReference type="PANTHER" id="PTHR46869:SF6">
    <property type="entry name" value="C2H2-TYPE DOMAIN-CONTAINING PROTEIN"/>
    <property type="match status" value="1"/>
</dbReference>
<evidence type="ECO:0000259" key="2">
    <source>
        <dbReference type="PROSITE" id="PS50157"/>
    </source>
</evidence>
<dbReference type="AlphaFoldDB" id="A0A8J5FHS7"/>
<proteinExistence type="predicted"/>
<name>A0A8J5FHS7_ZINOF</name>
<dbReference type="Proteomes" id="UP000734854">
    <property type="component" value="Unassembled WGS sequence"/>
</dbReference>
<keyword evidence="1" id="KW-0479">Metal-binding</keyword>
<dbReference type="EMBL" id="JACMSC010000015">
    <property type="protein sequence ID" value="KAG6484372.1"/>
    <property type="molecule type" value="Genomic_DNA"/>
</dbReference>
<keyword evidence="1" id="KW-0862">Zinc</keyword>
<dbReference type="PROSITE" id="PS00028">
    <property type="entry name" value="ZINC_FINGER_C2H2_1"/>
    <property type="match status" value="1"/>
</dbReference>
<accession>A0A8J5FHS7</accession>
<dbReference type="PROSITE" id="PS50157">
    <property type="entry name" value="ZINC_FINGER_C2H2_2"/>
    <property type="match status" value="2"/>
</dbReference>
<dbReference type="SMART" id="SM00355">
    <property type="entry name" value="ZnF_C2H2"/>
    <property type="match status" value="3"/>
</dbReference>
<dbReference type="OrthoDB" id="9451254at2759"/>
<dbReference type="PANTHER" id="PTHR46869">
    <property type="entry name" value="C2H2-LIKE ZINC FINGER PROTEIN"/>
    <property type="match status" value="1"/>
</dbReference>
<evidence type="ECO:0000313" key="3">
    <source>
        <dbReference type="EMBL" id="KAG6484372.1"/>
    </source>
</evidence>
<comment type="caution">
    <text evidence="3">The sequence shown here is derived from an EMBL/GenBank/DDBJ whole genome shotgun (WGS) entry which is preliminary data.</text>
</comment>
<evidence type="ECO:0000256" key="1">
    <source>
        <dbReference type="PROSITE-ProRule" id="PRU00042"/>
    </source>
</evidence>
<evidence type="ECO:0000313" key="4">
    <source>
        <dbReference type="Proteomes" id="UP000734854"/>
    </source>
</evidence>
<dbReference type="GO" id="GO:0008270">
    <property type="term" value="F:zinc ion binding"/>
    <property type="evidence" value="ECO:0007669"/>
    <property type="project" value="UniProtKB-KW"/>
</dbReference>
<gene>
    <name evidence="3" type="ORF">ZIOFF_052887</name>
</gene>
<organism evidence="3 4">
    <name type="scientific">Zingiber officinale</name>
    <name type="common">Ginger</name>
    <name type="synonym">Amomum zingiber</name>
    <dbReference type="NCBI Taxonomy" id="94328"/>
    <lineage>
        <taxon>Eukaryota</taxon>
        <taxon>Viridiplantae</taxon>
        <taxon>Streptophyta</taxon>
        <taxon>Embryophyta</taxon>
        <taxon>Tracheophyta</taxon>
        <taxon>Spermatophyta</taxon>
        <taxon>Magnoliopsida</taxon>
        <taxon>Liliopsida</taxon>
        <taxon>Zingiberales</taxon>
        <taxon>Zingiberaceae</taxon>
        <taxon>Zingiber</taxon>
    </lineage>
</organism>
<protein>
    <recommendedName>
        <fullName evidence="2">C2H2-type domain-containing protein</fullName>
    </recommendedName>
</protein>
<reference evidence="3 4" key="1">
    <citation type="submission" date="2020-08" db="EMBL/GenBank/DDBJ databases">
        <title>Plant Genome Project.</title>
        <authorList>
            <person name="Zhang R.-G."/>
        </authorList>
    </citation>
    <scope>NUCLEOTIDE SEQUENCE [LARGE SCALE GENOMIC DNA]</scope>
    <source>
        <tissue evidence="3">Rhizome</tissue>
    </source>
</reference>
<feature type="domain" description="C2H2-type" evidence="2">
    <location>
        <begin position="72"/>
        <end position="99"/>
    </location>
</feature>
<dbReference type="InterPro" id="IPR013087">
    <property type="entry name" value="Znf_C2H2_type"/>
</dbReference>
<keyword evidence="4" id="KW-1185">Reference proteome</keyword>
<keyword evidence="1" id="KW-0863">Zinc-finger</keyword>